<sequence length="366" mass="40612">MVRPKYKLYTPGPVDVPQEFLKELASGLVYHREASFAAIYESVRSGLQKMMLTKGEVHVLTASGTGAMEAAVSNLISPDEKVLVATAGRFGERWREINLRFGAFVDELSRPYGESIPPEELERRLLANDSARCVFTTLTETSTGVLHDVRAFGEICHRLNRILVVDAVAGLGADELRMDDWHVDVVVGGSQKGLAVPPGVSFVALSQRAAERVDRARAPRYYFDLRIARRYAAKGQTSWTPAISIIYALDLSLKRLNRTGMQKYWKAHREIGDLMRAKATALGLELFPKRASNSLTVMKMPQGVDGVKVVDICKKRDKILLANGQGDMRGKIVRIGHMGPVTKVEMAKVFGCFQRALKQVRGRAKK</sequence>
<evidence type="ECO:0000256" key="4">
    <source>
        <dbReference type="PIRSR" id="PIRSR000524-1"/>
    </source>
</evidence>
<protein>
    <submittedName>
        <fullName evidence="9">Alanine--glyoxylate aminotransferase family protein</fullName>
    </submittedName>
</protein>
<evidence type="ECO:0000313" key="9">
    <source>
        <dbReference type="EMBL" id="MBM3330237.1"/>
    </source>
</evidence>
<keyword evidence="9" id="KW-0808">Transferase</keyword>
<dbReference type="InterPro" id="IPR015424">
    <property type="entry name" value="PyrdxlP-dep_Trfase"/>
</dbReference>
<dbReference type="PANTHER" id="PTHR21152:SF40">
    <property type="entry name" value="ALANINE--GLYOXYLATE AMINOTRANSFERASE"/>
    <property type="match status" value="1"/>
</dbReference>
<evidence type="ECO:0000256" key="5">
    <source>
        <dbReference type="PIRSR" id="PIRSR000524-50"/>
    </source>
</evidence>
<dbReference type="Gene3D" id="3.90.1150.10">
    <property type="entry name" value="Aspartate Aminotransferase, domain 1"/>
    <property type="match status" value="1"/>
</dbReference>
<organism evidence="9 10">
    <name type="scientific">candidate division WOR-3 bacterium</name>
    <dbReference type="NCBI Taxonomy" id="2052148"/>
    <lineage>
        <taxon>Bacteria</taxon>
        <taxon>Bacteria division WOR-3</taxon>
    </lineage>
</organism>
<comment type="similarity">
    <text evidence="2 6">Belongs to the class-V pyridoxal-phosphate-dependent aminotransferase family.</text>
</comment>
<dbReference type="GO" id="GO:0004760">
    <property type="term" value="F:L-serine-pyruvate transaminase activity"/>
    <property type="evidence" value="ECO:0007669"/>
    <property type="project" value="TreeGrafter"/>
</dbReference>
<evidence type="ECO:0000259" key="8">
    <source>
        <dbReference type="Pfam" id="PF00266"/>
    </source>
</evidence>
<dbReference type="InterPro" id="IPR015422">
    <property type="entry name" value="PyrdxlP-dep_Trfase_small"/>
</dbReference>
<comment type="caution">
    <text evidence="9">The sequence shown here is derived from an EMBL/GenBank/DDBJ whole genome shotgun (WGS) entry which is preliminary data.</text>
</comment>
<comment type="cofactor">
    <cofactor evidence="1 5 7">
        <name>pyridoxal 5'-phosphate</name>
        <dbReference type="ChEBI" id="CHEBI:597326"/>
    </cofactor>
</comment>
<dbReference type="InterPro" id="IPR020578">
    <property type="entry name" value="Aminotrans_V_PyrdxlP_BS"/>
</dbReference>
<evidence type="ECO:0000256" key="1">
    <source>
        <dbReference type="ARBA" id="ARBA00001933"/>
    </source>
</evidence>
<evidence type="ECO:0000256" key="6">
    <source>
        <dbReference type="RuleBase" id="RU004075"/>
    </source>
</evidence>
<accession>A0A938BS70</accession>
<evidence type="ECO:0000313" key="10">
    <source>
        <dbReference type="Proteomes" id="UP000779900"/>
    </source>
</evidence>
<dbReference type="EMBL" id="VGIR01000001">
    <property type="protein sequence ID" value="MBM3330237.1"/>
    <property type="molecule type" value="Genomic_DNA"/>
</dbReference>
<dbReference type="PIRSF" id="PIRSF000524">
    <property type="entry name" value="SPT"/>
    <property type="match status" value="1"/>
</dbReference>
<dbReference type="AlphaFoldDB" id="A0A938BS70"/>
<gene>
    <name evidence="9" type="ORF">FJY68_00115</name>
</gene>
<dbReference type="InterPro" id="IPR024169">
    <property type="entry name" value="SP_NH2Trfase/AEP_transaminase"/>
</dbReference>
<feature type="modified residue" description="N6-(pyridoxal phosphate)lysine" evidence="5">
    <location>
        <position position="192"/>
    </location>
</feature>
<feature type="binding site" evidence="4">
    <location>
        <position position="334"/>
    </location>
    <ligand>
        <name>substrate</name>
    </ligand>
</feature>
<dbReference type="GO" id="GO:0019265">
    <property type="term" value="P:glycine biosynthetic process, by transamination of glyoxylate"/>
    <property type="evidence" value="ECO:0007669"/>
    <property type="project" value="TreeGrafter"/>
</dbReference>
<dbReference type="InterPro" id="IPR015421">
    <property type="entry name" value="PyrdxlP-dep_Trfase_major"/>
</dbReference>
<dbReference type="SUPFAM" id="SSF53383">
    <property type="entry name" value="PLP-dependent transferases"/>
    <property type="match status" value="1"/>
</dbReference>
<reference evidence="9" key="1">
    <citation type="submission" date="2019-03" db="EMBL/GenBank/DDBJ databases">
        <title>Lake Tanganyika Metagenome-Assembled Genomes (MAGs).</title>
        <authorList>
            <person name="Tran P."/>
        </authorList>
    </citation>
    <scope>NUCLEOTIDE SEQUENCE</scope>
    <source>
        <strain evidence="9">K_DeepCast_150m_m2_040</strain>
    </source>
</reference>
<evidence type="ECO:0000256" key="7">
    <source>
        <dbReference type="RuleBase" id="RU004504"/>
    </source>
</evidence>
<feature type="domain" description="Aminotransferase class V" evidence="8">
    <location>
        <begin position="28"/>
        <end position="325"/>
    </location>
</feature>
<dbReference type="InterPro" id="IPR000192">
    <property type="entry name" value="Aminotrans_V_dom"/>
</dbReference>
<evidence type="ECO:0000256" key="3">
    <source>
        <dbReference type="ARBA" id="ARBA00022898"/>
    </source>
</evidence>
<keyword evidence="3 5" id="KW-0663">Pyridoxal phosphate</keyword>
<evidence type="ECO:0000256" key="2">
    <source>
        <dbReference type="ARBA" id="ARBA00009236"/>
    </source>
</evidence>
<dbReference type="GO" id="GO:0008453">
    <property type="term" value="F:alanine-glyoxylate transaminase activity"/>
    <property type="evidence" value="ECO:0007669"/>
    <property type="project" value="TreeGrafter"/>
</dbReference>
<dbReference type="Proteomes" id="UP000779900">
    <property type="component" value="Unassembled WGS sequence"/>
</dbReference>
<dbReference type="PROSITE" id="PS00595">
    <property type="entry name" value="AA_TRANSFER_CLASS_5"/>
    <property type="match status" value="1"/>
</dbReference>
<dbReference type="Gene3D" id="3.40.640.10">
    <property type="entry name" value="Type I PLP-dependent aspartate aminotransferase-like (Major domain)"/>
    <property type="match status" value="1"/>
</dbReference>
<keyword evidence="9" id="KW-0032">Aminotransferase</keyword>
<dbReference type="PANTHER" id="PTHR21152">
    <property type="entry name" value="AMINOTRANSFERASE CLASS V"/>
    <property type="match status" value="1"/>
</dbReference>
<dbReference type="Pfam" id="PF00266">
    <property type="entry name" value="Aminotran_5"/>
    <property type="match status" value="1"/>
</dbReference>
<proteinExistence type="inferred from homology"/>
<name>A0A938BS70_UNCW3</name>